<gene>
    <name evidence="4" type="ORF">BS50DRAFT_639585</name>
</gene>
<dbReference type="Gene3D" id="3.90.180.10">
    <property type="entry name" value="Medium-chain alcohol dehydrogenases, catalytic domain"/>
    <property type="match status" value="1"/>
</dbReference>
<dbReference type="CDD" id="cd05195">
    <property type="entry name" value="enoyl_red"/>
    <property type="match status" value="1"/>
</dbReference>
<dbReference type="GO" id="GO:0044550">
    <property type="term" value="P:secondary metabolite biosynthetic process"/>
    <property type="evidence" value="ECO:0007669"/>
    <property type="project" value="TreeGrafter"/>
</dbReference>
<dbReference type="InterPro" id="IPR020843">
    <property type="entry name" value="ER"/>
</dbReference>
<dbReference type="SMART" id="SM00829">
    <property type="entry name" value="PKS_ER"/>
    <property type="match status" value="1"/>
</dbReference>
<dbReference type="EMBL" id="KZ678146">
    <property type="protein sequence ID" value="PSN60891.1"/>
    <property type="molecule type" value="Genomic_DNA"/>
</dbReference>
<evidence type="ECO:0000256" key="1">
    <source>
        <dbReference type="ARBA" id="ARBA00022450"/>
    </source>
</evidence>
<dbReference type="GO" id="GO:0016491">
    <property type="term" value="F:oxidoreductase activity"/>
    <property type="evidence" value="ECO:0007669"/>
    <property type="project" value="InterPro"/>
</dbReference>
<accession>A0A2T2N632</accession>
<reference evidence="4 5" key="1">
    <citation type="journal article" date="2018" name="Front. Microbiol.">
        <title>Genome-Wide Analysis of Corynespora cassiicola Leaf Fall Disease Putative Effectors.</title>
        <authorList>
            <person name="Lopez D."/>
            <person name="Ribeiro S."/>
            <person name="Label P."/>
            <person name="Fumanal B."/>
            <person name="Venisse J.S."/>
            <person name="Kohler A."/>
            <person name="de Oliveira R.R."/>
            <person name="Labutti K."/>
            <person name="Lipzen A."/>
            <person name="Lail K."/>
            <person name="Bauer D."/>
            <person name="Ohm R.A."/>
            <person name="Barry K.W."/>
            <person name="Spatafora J."/>
            <person name="Grigoriev I.V."/>
            <person name="Martin F.M."/>
            <person name="Pujade-Renaud V."/>
        </authorList>
    </citation>
    <scope>NUCLEOTIDE SEQUENCE [LARGE SCALE GENOMIC DNA]</scope>
    <source>
        <strain evidence="4 5">Philippines</strain>
    </source>
</reference>
<keyword evidence="5" id="KW-1185">Reference proteome</keyword>
<dbReference type="GO" id="GO:0006633">
    <property type="term" value="P:fatty acid biosynthetic process"/>
    <property type="evidence" value="ECO:0007669"/>
    <property type="project" value="TreeGrafter"/>
</dbReference>
<evidence type="ECO:0000313" key="4">
    <source>
        <dbReference type="EMBL" id="PSN60891.1"/>
    </source>
</evidence>
<name>A0A2T2N632_CORCC</name>
<dbReference type="InterPro" id="IPR013149">
    <property type="entry name" value="ADH-like_C"/>
</dbReference>
<dbReference type="InterPro" id="IPR013968">
    <property type="entry name" value="PKS_KR"/>
</dbReference>
<dbReference type="Proteomes" id="UP000240883">
    <property type="component" value="Unassembled WGS sequence"/>
</dbReference>
<organism evidence="4 5">
    <name type="scientific">Corynespora cassiicola Philippines</name>
    <dbReference type="NCBI Taxonomy" id="1448308"/>
    <lineage>
        <taxon>Eukaryota</taxon>
        <taxon>Fungi</taxon>
        <taxon>Dikarya</taxon>
        <taxon>Ascomycota</taxon>
        <taxon>Pezizomycotina</taxon>
        <taxon>Dothideomycetes</taxon>
        <taxon>Pleosporomycetidae</taxon>
        <taxon>Pleosporales</taxon>
        <taxon>Corynesporascaceae</taxon>
        <taxon>Corynespora</taxon>
    </lineage>
</organism>
<dbReference type="SUPFAM" id="SSF51735">
    <property type="entry name" value="NAD(P)-binding Rossmann-fold domains"/>
    <property type="match status" value="2"/>
</dbReference>
<dbReference type="PANTHER" id="PTHR43775">
    <property type="entry name" value="FATTY ACID SYNTHASE"/>
    <property type="match status" value="1"/>
</dbReference>
<protein>
    <submittedName>
        <fullName evidence="4">KR-domain-containing protein</fullName>
    </submittedName>
</protein>
<dbReference type="AlphaFoldDB" id="A0A2T2N632"/>
<keyword evidence="1" id="KW-0596">Phosphopantetheine</keyword>
<dbReference type="Pfam" id="PF00107">
    <property type="entry name" value="ADH_zinc_N"/>
    <property type="match status" value="1"/>
</dbReference>
<dbReference type="GO" id="GO:0004312">
    <property type="term" value="F:fatty acid synthase activity"/>
    <property type="evidence" value="ECO:0007669"/>
    <property type="project" value="TreeGrafter"/>
</dbReference>
<dbReference type="Pfam" id="PF08659">
    <property type="entry name" value="KR"/>
    <property type="match status" value="1"/>
</dbReference>
<dbReference type="InterPro" id="IPR036291">
    <property type="entry name" value="NAD(P)-bd_dom_sf"/>
</dbReference>
<dbReference type="STRING" id="1448308.A0A2T2N632"/>
<dbReference type="Gene3D" id="3.40.50.720">
    <property type="entry name" value="NAD(P)-binding Rossmann-like Domain"/>
    <property type="match status" value="1"/>
</dbReference>
<keyword evidence="2" id="KW-0597">Phosphoprotein</keyword>
<dbReference type="OrthoDB" id="329835at2759"/>
<feature type="domain" description="Enoyl reductase (ER)" evidence="3">
    <location>
        <begin position="1"/>
        <end position="222"/>
    </location>
</feature>
<dbReference type="InterPro" id="IPR050091">
    <property type="entry name" value="PKS_NRPS_Biosynth_Enz"/>
</dbReference>
<evidence type="ECO:0000256" key="2">
    <source>
        <dbReference type="ARBA" id="ARBA00022553"/>
    </source>
</evidence>
<evidence type="ECO:0000313" key="5">
    <source>
        <dbReference type="Proteomes" id="UP000240883"/>
    </source>
</evidence>
<proteinExistence type="predicted"/>
<dbReference type="PANTHER" id="PTHR43775:SF37">
    <property type="entry name" value="SI:DKEY-61P9.11"/>
    <property type="match status" value="1"/>
</dbReference>
<evidence type="ECO:0000259" key="3">
    <source>
        <dbReference type="SMART" id="SM00829"/>
    </source>
</evidence>
<sequence length="348" mass="38137">MPVVFGTAVYALFHLAQLEKNEKVLIQSAAGGLGLAVIQVAQSVGADIYVTMGTQTKMNYLAEYCGIDRSHVFSSRPASSTSAMMQATGSKRFDVMVSSSNGTIMQETARCLSNRGIFIHVGRVDVQSYTALAMNIFERNATFSSFDFAKIVEEELRLQAGKFGKFVSNLCVNETRLFKEVDGLLNRGIVSPSSSIKAFDIAELDQALLYFSKGTHIGKIAGSFEKERSLVPMLNIPPSVRFDGHAIYVIVGDLGGLGRSIIQWMVEHGARNFVIFNRSGTPPKEALILIDELTQQGVSIHIHKCDVVDKSSVYDTIRVASKDGPIKGIMHAAVVLEDRLFRNLLYSQ</sequence>